<dbReference type="GO" id="GO:0035091">
    <property type="term" value="F:phosphatidylinositol binding"/>
    <property type="evidence" value="ECO:0007669"/>
    <property type="project" value="InterPro"/>
</dbReference>
<feature type="compositionally biased region" description="Basic and acidic residues" evidence="1">
    <location>
        <begin position="243"/>
        <end position="255"/>
    </location>
</feature>
<evidence type="ECO:0000259" key="2">
    <source>
        <dbReference type="PROSITE" id="PS50195"/>
    </source>
</evidence>
<evidence type="ECO:0000313" key="3">
    <source>
        <dbReference type="EMBL" id="PVD32568.1"/>
    </source>
</evidence>
<name>A0A2T7PGL9_POMCA</name>
<dbReference type="Proteomes" id="UP000245119">
    <property type="component" value="Linkage Group LG4"/>
</dbReference>
<evidence type="ECO:0000313" key="4">
    <source>
        <dbReference type="Proteomes" id="UP000245119"/>
    </source>
</evidence>
<accession>A0A2T7PGL9</accession>
<feature type="domain" description="PX" evidence="2">
    <location>
        <begin position="17"/>
        <end position="178"/>
    </location>
</feature>
<feature type="compositionally biased region" description="Acidic residues" evidence="1">
    <location>
        <begin position="137"/>
        <end position="146"/>
    </location>
</feature>
<evidence type="ECO:0000256" key="1">
    <source>
        <dbReference type="SAM" id="MobiDB-lite"/>
    </source>
</evidence>
<protein>
    <recommendedName>
        <fullName evidence="2">PX domain-containing protein</fullName>
    </recommendedName>
</protein>
<dbReference type="InterPro" id="IPR036871">
    <property type="entry name" value="PX_dom_sf"/>
</dbReference>
<dbReference type="OrthoDB" id="10254720at2759"/>
<dbReference type="PANTHER" id="PTHR14431">
    <property type="entry name" value="HCLS1-BINDING PROTEIN 3"/>
    <property type="match status" value="1"/>
</dbReference>
<organism evidence="3 4">
    <name type="scientific">Pomacea canaliculata</name>
    <name type="common">Golden apple snail</name>
    <dbReference type="NCBI Taxonomy" id="400727"/>
    <lineage>
        <taxon>Eukaryota</taxon>
        <taxon>Metazoa</taxon>
        <taxon>Spiralia</taxon>
        <taxon>Lophotrochozoa</taxon>
        <taxon>Mollusca</taxon>
        <taxon>Gastropoda</taxon>
        <taxon>Caenogastropoda</taxon>
        <taxon>Architaenioglossa</taxon>
        <taxon>Ampullarioidea</taxon>
        <taxon>Ampullariidae</taxon>
        <taxon>Pomacea</taxon>
    </lineage>
</organism>
<dbReference type="AlphaFoldDB" id="A0A2T7PGL9"/>
<feature type="region of interest" description="Disordered" evidence="1">
    <location>
        <begin position="102"/>
        <end position="146"/>
    </location>
</feature>
<dbReference type="SUPFAM" id="SSF64268">
    <property type="entry name" value="PX domain"/>
    <property type="match status" value="1"/>
</dbReference>
<gene>
    <name evidence="3" type="ORF">C0Q70_08009</name>
</gene>
<dbReference type="InterPro" id="IPR001683">
    <property type="entry name" value="PX_dom"/>
</dbReference>
<feature type="compositionally biased region" description="Low complexity" evidence="1">
    <location>
        <begin position="309"/>
        <end position="323"/>
    </location>
</feature>
<feature type="compositionally biased region" description="Basic and acidic residues" evidence="1">
    <location>
        <begin position="324"/>
        <end position="337"/>
    </location>
</feature>
<feature type="compositionally biased region" description="Basic and acidic residues" evidence="1">
    <location>
        <begin position="113"/>
        <end position="123"/>
    </location>
</feature>
<sequence>MPKATVTVRDLKNKETCIDLAVVSYKEFPASFMRSTYEFQIVVVSSLSCFKLPSHKESDVVQFTVDKKFNEFEELRERLNEAYSGTVFPPIEKKSIMVNPQKARRFSAETDEVASKESNKESQEEADQSEEQGSTDLFDEEEDVSEDFLTSTVNTSGNDDIASRSENVDFFTSTAETSSASAHLFEAQDLKRELTEEDEKEFAFIPDAIIKKQDVVIFAEDDNDDLLNIGDVQELEQLVLQNPEKKQEQPEEQQRDQQQQKQVTAKPSPPHKPTIATKPKLKPAVPSKPMPTIPQKPIPAPRKVKSEASKAASKVSVATSSAEAKGDNSELPVKETELTTDDIMSYISANTSDDTDIDLFS</sequence>
<dbReference type="InterPro" id="IPR039701">
    <property type="entry name" value="HS1BP3"/>
</dbReference>
<dbReference type="PANTHER" id="PTHR14431:SF1">
    <property type="entry name" value="HCLS1-BINDING PROTEIN 3"/>
    <property type="match status" value="1"/>
</dbReference>
<feature type="region of interest" description="Disordered" evidence="1">
    <location>
        <begin position="239"/>
        <end position="337"/>
    </location>
</feature>
<keyword evidence="4" id="KW-1185">Reference proteome</keyword>
<feature type="compositionally biased region" description="Pro residues" evidence="1">
    <location>
        <begin position="286"/>
        <end position="300"/>
    </location>
</feature>
<comment type="caution">
    <text evidence="3">The sequence shown here is derived from an EMBL/GenBank/DDBJ whole genome shotgun (WGS) entry which is preliminary data.</text>
</comment>
<proteinExistence type="predicted"/>
<dbReference type="EMBL" id="PZQS01000004">
    <property type="protein sequence ID" value="PVD32568.1"/>
    <property type="molecule type" value="Genomic_DNA"/>
</dbReference>
<dbReference type="Gene3D" id="3.30.1520.10">
    <property type="entry name" value="Phox-like domain"/>
    <property type="match status" value="1"/>
</dbReference>
<reference evidence="3 4" key="1">
    <citation type="submission" date="2018-04" db="EMBL/GenBank/DDBJ databases">
        <title>The genome of golden apple snail Pomacea canaliculata provides insight into stress tolerance and invasive adaptation.</title>
        <authorList>
            <person name="Liu C."/>
            <person name="Liu B."/>
            <person name="Ren Y."/>
            <person name="Zhang Y."/>
            <person name="Wang H."/>
            <person name="Li S."/>
            <person name="Jiang F."/>
            <person name="Yin L."/>
            <person name="Zhang G."/>
            <person name="Qian W."/>
            <person name="Fan W."/>
        </authorList>
    </citation>
    <scope>NUCLEOTIDE SEQUENCE [LARGE SCALE GENOMIC DNA]</scope>
    <source>
        <strain evidence="3">SZHN2017</strain>
        <tissue evidence="3">Muscle</tissue>
    </source>
</reference>
<dbReference type="PROSITE" id="PS50195">
    <property type="entry name" value="PX"/>
    <property type="match status" value="1"/>
</dbReference>